<feature type="signal peptide" evidence="1">
    <location>
        <begin position="1"/>
        <end position="19"/>
    </location>
</feature>
<evidence type="ECO:0000256" key="1">
    <source>
        <dbReference type="SAM" id="SignalP"/>
    </source>
</evidence>
<reference evidence="2 3" key="1">
    <citation type="journal article" date="2014" name="BMC Genomics">
        <title>Genome sequencing of four Aureobasidium pullulans varieties: biotechnological potential, stress tolerance, and description of new species.</title>
        <authorList>
            <person name="Gostin Ar C."/>
            <person name="Ohm R.A."/>
            <person name="Kogej T."/>
            <person name="Sonjak S."/>
            <person name="Turk M."/>
            <person name="Zajc J."/>
            <person name="Zalar P."/>
            <person name="Grube M."/>
            <person name="Sun H."/>
            <person name="Han J."/>
            <person name="Sharma A."/>
            <person name="Chiniquy J."/>
            <person name="Ngan C.Y."/>
            <person name="Lipzen A."/>
            <person name="Barry K."/>
            <person name="Grigoriev I.V."/>
            <person name="Gunde-Cimerman N."/>
        </authorList>
    </citation>
    <scope>NUCLEOTIDE SEQUENCE [LARGE SCALE GENOMIC DNA]</scope>
    <source>
        <strain evidence="2 3">CBS 110374</strain>
    </source>
</reference>
<sequence length="293" mass="31431">MPSKLPFLLSALAFSSAQAYDAGVYGLGYWNETYAMEANAHPNATSSVPFTLGTKNFTFQVNVAELIPTGYNFVPNPRQAAAFYNLLWEGGGSLNQSIRDAVTTGSGEGVPTMCLTVPLGPMTREATNGYKEEDNGDCSNAFGSKCMQDLKKVDLSSFTNSITCDLSWMPKSCSERFGDGGLGGIELVSPYVSSNDTRGLIQYMYSPVEISYYSSQVFSAGNSSYYEREDERLHAIFLSGSWGVTPVCNRVNTTKVGKDNEAVYQGGAGGLRGSSWLVGCMAVMAVGVGMSML</sequence>
<dbReference type="STRING" id="1043003.A0A074W3P2"/>
<evidence type="ECO:0000313" key="3">
    <source>
        <dbReference type="Proteomes" id="UP000030672"/>
    </source>
</evidence>
<protein>
    <submittedName>
        <fullName evidence="2">Uncharacterized protein</fullName>
    </submittedName>
</protein>
<dbReference type="HOGENOM" id="CLU_993898_0_0_1"/>
<keyword evidence="3" id="KW-1185">Reference proteome</keyword>
<keyword evidence="1" id="KW-0732">Signal</keyword>
<evidence type="ECO:0000313" key="2">
    <source>
        <dbReference type="EMBL" id="KEQ67488.1"/>
    </source>
</evidence>
<organism evidence="2 3">
    <name type="scientific">Aureobasidium melanogenum (strain CBS 110374)</name>
    <name type="common">Aureobasidium pullulans var. melanogenum</name>
    <dbReference type="NCBI Taxonomy" id="1043003"/>
    <lineage>
        <taxon>Eukaryota</taxon>
        <taxon>Fungi</taxon>
        <taxon>Dikarya</taxon>
        <taxon>Ascomycota</taxon>
        <taxon>Pezizomycotina</taxon>
        <taxon>Dothideomycetes</taxon>
        <taxon>Dothideomycetidae</taxon>
        <taxon>Dothideales</taxon>
        <taxon>Saccotheciaceae</taxon>
        <taxon>Aureobasidium</taxon>
    </lineage>
</organism>
<dbReference type="AlphaFoldDB" id="A0A074W3P2"/>
<feature type="chain" id="PRO_5001702521" evidence="1">
    <location>
        <begin position="20"/>
        <end position="293"/>
    </location>
</feature>
<proteinExistence type="predicted"/>
<gene>
    <name evidence="2" type="ORF">M437DRAFT_71303</name>
</gene>
<dbReference type="RefSeq" id="XP_040884511.1">
    <property type="nucleotide sequence ID" value="XM_041025653.1"/>
</dbReference>
<dbReference type="Proteomes" id="UP000030672">
    <property type="component" value="Unassembled WGS sequence"/>
</dbReference>
<dbReference type="EMBL" id="KL584824">
    <property type="protein sequence ID" value="KEQ67488.1"/>
    <property type="molecule type" value="Genomic_DNA"/>
</dbReference>
<dbReference type="GeneID" id="63919026"/>
<accession>A0A074W3P2</accession>
<name>A0A074W3P2_AURM1</name>